<proteinExistence type="predicted"/>
<organism evidence="1">
    <name type="scientific">Culicoides sonorensis</name>
    <name type="common">Biting midge</name>
    <dbReference type="NCBI Taxonomy" id="179676"/>
    <lineage>
        <taxon>Eukaryota</taxon>
        <taxon>Metazoa</taxon>
        <taxon>Ecdysozoa</taxon>
        <taxon>Arthropoda</taxon>
        <taxon>Hexapoda</taxon>
        <taxon>Insecta</taxon>
        <taxon>Pterygota</taxon>
        <taxon>Neoptera</taxon>
        <taxon>Endopterygota</taxon>
        <taxon>Diptera</taxon>
        <taxon>Nematocera</taxon>
        <taxon>Chironomoidea</taxon>
        <taxon>Ceratopogonidae</taxon>
        <taxon>Ceratopogoninae</taxon>
        <taxon>Culicoides</taxon>
        <taxon>Monoculicoides</taxon>
    </lineage>
</organism>
<evidence type="ECO:0000313" key="1">
    <source>
        <dbReference type="EMBL" id="SSX23599.1"/>
    </source>
</evidence>
<reference evidence="1" key="1">
    <citation type="submission" date="2018-07" db="EMBL/GenBank/DDBJ databases">
        <authorList>
            <person name="Quirk P.G."/>
            <person name="Krulwich T.A."/>
        </authorList>
    </citation>
    <scope>NUCLEOTIDE SEQUENCE</scope>
</reference>
<sequence>MTPEKIPRCEFEQSTDKTTPLLVSTGFIESLRVFSISAQIREYSIVQGYKNGATSCTNRPIILVRPHAS</sequence>
<accession>A0A336M3S9</accession>
<gene>
    <name evidence="1" type="primary">CSON009317</name>
</gene>
<dbReference type="EMBL" id="UFQT01000368">
    <property type="protein sequence ID" value="SSX23599.1"/>
    <property type="molecule type" value="Genomic_DNA"/>
</dbReference>
<name>A0A336M3S9_CULSO</name>
<protein>
    <submittedName>
        <fullName evidence="1">CSON009317 protein</fullName>
    </submittedName>
</protein>
<dbReference type="VEuPathDB" id="VectorBase:CSON009317"/>
<dbReference type="AlphaFoldDB" id="A0A336M3S9"/>